<dbReference type="Proteomes" id="UP000825935">
    <property type="component" value="Chromosome 38"/>
</dbReference>
<dbReference type="SMART" id="SM00220">
    <property type="entry name" value="S_TKc"/>
    <property type="match status" value="1"/>
</dbReference>
<comment type="caution">
    <text evidence="3">The sequence shown here is derived from an EMBL/GenBank/DDBJ whole genome shotgun (WGS) entry which is preliminary data.</text>
</comment>
<dbReference type="Pfam" id="PF04862">
    <property type="entry name" value="DUF642"/>
    <property type="match status" value="1"/>
</dbReference>
<dbReference type="Pfam" id="PF07714">
    <property type="entry name" value="PK_Tyr_Ser-Thr"/>
    <property type="match status" value="1"/>
</dbReference>
<reference evidence="3" key="1">
    <citation type="submission" date="2021-08" db="EMBL/GenBank/DDBJ databases">
        <title>WGS assembly of Ceratopteris richardii.</title>
        <authorList>
            <person name="Marchant D.B."/>
            <person name="Chen G."/>
            <person name="Jenkins J."/>
            <person name="Shu S."/>
            <person name="Leebens-Mack J."/>
            <person name="Grimwood J."/>
            <person name="Schmutz J."/>
            <person name="Soltis P."/>
            <person name="Soltis D."/>
            <person name="Chen Z.-H."/>
        </authorList>
    </citation>
    <scope>NUCLEOTIDE SEQUENCE</scope>
    <source>
        <strain evidence="3">Whitten #5841</strain>
        <tissue evidence="3">Leaf</tissue>
    </source>
</reference>
<proteinExistence type="predicted"/>
<dbReference type="InterPro" id="IPR011009">
    <property type="entry name" value="Kinase-like_dom_sf"/>
</dbReference>
<dbReference type="Gene3D" id="3.30.200.20">
    <property type="entry name" value="Phosphorylase Kinase, domain 1"/>
    <property type="match status" value="1"/>
</dbReference>
<evidence type="ECO:0000313" key="4">
    <source>
        <dbReference type="Proteomes" id="UP000825935"/>
    </source>
</evidence>
<dbReference type="InterPro" id="IPR001245">
    <property type="entry name" value="Ser-Thr/Tyr_kinase_cat_dom"/>
</dbReference>
<dbReference type="PANTHER" id="PTHR46146:SF23">
    <property type="entry name" value="PROTEIN KINASE DOMAIN-CONTAINING PROTEIN"/>
    <property type="match status" value="1"/>
</dbReference>
<feature type="transmembrane region" description="Helical" evidence="1">
    <location>
        <begin position="281"/>
        <end position="303"/>
    </location>
</feature>
<evidence type="ECO:0000313" key="3">
    <source>
        <dbReference type="EMBL" id="KAH7278628.1"/>
    </source>
</evidence>
<feature type="domain" description="Protein kinase" evidence="2">
    <location>
        <begin position="387"/>
        <end position="544"/>
    </location>
</feature>
<dbReference type="PANTHER" id="PTHR46146">
    <property type="entry name" value="SERINE/THREONINE-PROTEIN KINASE-LIKE PROTEIN CCR4"/>
    <property type="match status" value="1"/>
</dbReference>
<accession>A0A8T2Q4P1</accession>
<dbReference type="PROSITE" id="PS00108">
    <property type="entry name" value="PROTEIN_KINASE_ST"/>
    <property type="match status" value="1"/>
</dbReference>
<dbReference type="InterPro" id="IPR006946">
    <property type="entry name" value="DGR2-like_dom"/>
</dbReference>
<keyword evidence="1" id="KW-0812">Transmembrane</keyword>
<gene>
    <name evidence="3" type="ORF">KP509_38G049600</name>
</gene>
<keyword evidence="1" id="KW-1133">Transmembrane helix</keyword>
<evidence type="ECO:0000259" key="2">
    <source>
        <dbReference type="PROSITE" id="PS50011"/>
    </source>
</evidence>
<dbReference type="PROSITE" id="PS50011">
    <property type="entry name" value="PROTEIN_KINASE_DOM"/>
    <property type="match status" value="1"/>
</dbReference>
<dbReference type="SUPFAM" id="SSF56112">
    <property type="entry name" value="Protein kinase-like (PK-like)"/>
    <property type="match status" value="1"/>
</dbReference>
<organism evidence="3 4">
    <name type="scientific">Ceratopteris richardii</name>
    <name type="common">Triangle waterfern</name>
    <dbReference type="NCBI Taxonomy" id="49495"/>
    <lineage>
        <taxon>Eukaryota</taxon>
        <taxon>Viridiplantae</taxon>
        <taxon>Streptophyta</taxon>
        <taxon>Embryophyta</taxon>
        <taxon>Tracheophyta</taxon>
        <taxon>Polypodiopsida</taxon>
        <taxon>Polypodiidae</taxon>
        <taxon>Polypodiales</taxon>
        <taxon>Pteridineae</taxon>
        <taxon>Pteridaceae</taxon>
        <taxon>Parkerioideae</taxon>
        <taxon>Ceratopteris</taxon>
    </lineage>
</organism>
<dbReference type="EMBL" id="CM035443">
    <property type="protein sequence ID" value="KAH7278628.1"/>
    <property type="molecule type" value="Genomic_DNA"/>
</dbReference>
<protein>
    <recommendedName>
        <fullName evidence="2">Protein kinase domain-containing protein</fullName>
    </recommendedName>
</protein>
<dbReference type="GO" id="GO:0005524">
    <property type="term" value="F:ATP binding"/>
    <property type="evidence" value="ECO:0007669"/>
    <property type="project" value="InterPro"/>
</dbReference>
<dbReference type="AlphaFoldDB" id="A0A8T2Q4P1"/>
<keyword evidence="1" id="KW-0472">Membrane</keyword>
<dbReference type="OrthoDB" id="339325at2759"/>
<dbReference type="Gene3D" id="2.60.120.260">
    <property type="entry name" value="Galactose-binding domain-like"/>
    <property type="match status" value="1"/>
</dbReference>
<dbReference type="InterPro" id="IPR000719">
    <property type="entry name" value="Prot_kinase_dom"/>
</dbReference>
<evidence type="ECO:0000256" key="1">
    <source>
        <dbReference type="SAM" id="Phobius"/>
    </source>
</evidence>
<dbReference type="Gene3D" id="1.10.510.10">
    <property type="entry name" value="Transferase(Phosphotransferase) domain 1"/>
    <property type="match status" value="1"/>
</dbReference>
<keyword evidence="4" id="KW-1185">Reference proteome</keyword>
<sequence>MRFQGGNSSSQGSPLYLMGEIRHASDWGTGKNNYSLQLASEESMIGGKGDFSSVFTLIPVINPLSVAPPRLEVSPLGESIVTNGGFEECNDDPGKGFVTIDNTQPLYLCSWFVTTNEVEYSGTNLWPPKGGTHSLHLNSAKIAMPASVVQRVPTNNSSNYTLGFYMAGNPDVGCGSSNKTMRVTVTPSSLGMQEFWFDVSNAAEGENWYMEVYPIGFTAYADYVNLTYTSLTSGSCGPVIDNVSMVEIQGALPPLVDPHKAYSLLISGSSSSGGIPKYGEALIAITASSLVVIAGALLFTWIVKKAKKKRGNFNHPSTRRKTMRDKLAAIIDGMHPNNGGKHIPAMSVPQARWWSSINLQQEGGERFKGDAMAVIELSWKQIEKATNNFTTIVGEGGFSTVYRAQLGNGVLGAVKMEKTRDRSRQLFKQELSVLCRLRHPNLVNLLGFCNERDEGILVFEYMAHGSLHQRLHPPAHQLYVPLSWEKRLEVATQIAQGLRYLHDIARPPVVHGDVKSANVLLDDDDNAKICDFGFSLKGGRSAYI</sequence>
<dbReference type="GO" id="GO:0004672">
    <property type="term" value="F:protein kinase activity"/>
    <property type="evidence" value="ECO:0007669"/>
    <property type="project" value="InterPro"/>
</dbReference>
<dbReference type="InterPro" id="IPR008271">
    <property type="entry name" value="Ser/Thr_kinase_AS"/>
</dbReference>
<name>A0A8T2Q4P1_CERRI</name>